<feature type="repeat" description="WD" evidence="5">
    <location>
        <begin position="273"/>
        <end position="305"/>
    </location>
</feature>
<reference evidence="9" key="4">
    <citation type="submission" date="2019-05" db="EMBL/GenBank/DDBJ databases">
        <authorList>
            <consortium name="Pathogen Informatics"/>
        </authorList>
    </citation>
    <scope>NUCLEOTIDE SEQUENCE</scope>
    <source>
        <strain evidence="9">17X</strain>
    </source>
</reference>
<sequence length="504" mass="58250">MGKAQGNKKNNKLDKITSDDMSENDEIVSDDMSKDDEIVSEEIISSETESSSSSSNEDLSEDEENETRIDKEIQIYFTSNITDEKYKIQENTTYTIPIYFKRIDLSKMVKKLLNINDDDDDGNISFDFLINKKILRSSISEFLEENNILSESTIEIEYILCLKKKTSKHIDNISEWISKMVIIEDRLYCSTFEGNILYYDLKKFNKIDEKMISDSPIYSFNVCKYIPKNNKNICDNNFQNMHQSVIGLSNGTMKVCLNEETDKGISLKSEIYLGNNEDMIKCIEFNKSNSLLLSGGTDNKINIYDNNNILEELNNNNNTNSNNKRKIKNIITPKKCIYKEEGIITSLSFLNDNKFLCTSLNSNINIYDTTHIDIVTSYSYNKSILLSDIINDNLFVISDDQSIIKLFDIRCLNQTNTITLNGNKYYFHDKIITSLEANKNELYILSSSHDGFINIYDIRLNKSPIYTIKNEKQLKYLSSTWFYNNDQNNSIVSADEQNLVIHQF</sequence>
<dbReference type="GO" id="GO:0005634">
    <property type="term" value="C:nucleus"/>
    <property type="evidence" value="ECO:0007669"/>
    <property type="project" value="UniProtKB-SubCell"/>
</dbReference>
<evidence type="ECO:0000259" key="7">
    <source>
        <dbReference type="Pfam" id="PF08154"/>
    </source>
</evidence>
<dbReference type="InterPro" id="IPR015943">
    <property type="entry name" value="WD40/YVTN_repeat-like_dom_sf"/>
</dbReference>
<dbReference type="Gene3D" id="2.130.10.10">
    <property type="entry name" value="YVTN repeat-like/Quinoprotein amine dehydrogenase"/>
    <property type="match status" value="2"/>
</dbReference>
<gene>
    <name evidence="9" type="ORF">PY17X_0062300</name>
    <name evidence="8" type="ORF">PYYM_1131600</name>
</gene>
<feature type="compositionally biased region" description="Low complexity" evidence="6">
    <location>
        <begin position="41"/>
        <end position="57"/>
    </location>
</feature>
<reference evidence="10 11" key="1">
    <citation type="journal article" date="2014" name="BMC Biol.">
        <title>A comprehensive evaluation of rodent malaria parasite genomes and gene expression.</title>
        <authorList>
            <person name="Otto T.D."/>
            <person name="Bohme U."/>
            <person name="Jackson A.P."/>
            <person name="Hunt M."/>
            <person name="Franke-Fayard B."/>
            <person name="Hoeijmakers W.A."/>
            <person name="Religa A.A."/>
            <person name="Robertson L."/>
            <person name="Sanders M."/>
            <person name="Ogun S.A."/>
            <person name="Cunningham D."/>
            <person name="Erhart A."/>
            <person name="Billker O."/>
            <person name="Khan S.M."/>
            <person name="Stunnenberg H.G."/>
            <person name="Langhorne J."/>
            <person name="Holder A.A."/>
            <person name="Waters A.P."/>
            <person name="Newbold C.I."/>
            <person name="Pain A."/>
            <person name="Berriman M."/>
            <person name="Janse C.J."/>
        </authorList>
    </citation>
    <scope>NUCLEOTIDE SEQUENCE [LARGE SCALE GENOMIC DNA]</scope>
    <source>
        <strain evidence="9 10">17X</strain>
        <strain evidence="8 11">YM</strain>
    </source>
</reference>
<feature type="region of interest" description="Disordered" evidence="6">
    <location>
        <begin position="1"/>
        <end position="67"/>
    </location>
</feature>
<dbReference type="InterPro" id="IPR012972">
    <property type="entry name" value="NLE"/>
</dbReference>
<evidence type="ECO:0000256" key="2">
    <source>
        <dbReference type="ARBA" id="ARBA00022574"/>
    </source>
</evidence>
<feature type="repeat" description="WD" evidence="5">
    <location>
        <begin position="425"/>
        <end position="459"/>
    </location>
</feature>
<organism evidence="9 10">
    <name type="scientific">Plasmodium yoelii</name>
    <dbReference type="NCBI Taxonomy" id="5861"/>
    <lineage>
        <taxon>Eukaryota</taxon>
        <taxon>Sar</taxon>
        <taxon>Alveolata</taxon>
        <taxon>Apicomplexa</taxon>
        <taxon>Aconoidasida</taxon>
        <taxon>Haemosporida</taxon>
        <taxon>Plasmodiidae</taxon>
        <taxon>Plasmodium</taxon>
        <taxon>Plasmodium (Vinckeia)</taxon>
    </lineage>
</organism>
<evidence type="ECO:0000256" key="6">
    <source>
        <dbReference type="SAM" id="MobiDB-lite"/>
    </source>
</evidence>
<dbReference type="AlphaFoldDB" id="A0A077TXC8"/>
<feature type="domain" description="NLE" evidence="7">
    <location>
        <begin position="73"/>
        <end position="143"/>
    </location>
</feature>
<protein>
    <submittedName>
        <fullName evidence="8">Microtubule-associated protein ytm1 homologue, putative</fullName>
    </submittedName>
    <submittedName>
        <fullName evidence="9">Ribosome biogenesis protein YTM1, putative</fullName>
    </submittedName>
</protein>
<reference evidence="9" key="3">
    <citation type="submission" date="2014-05" db="EMBL/GenBank/DDBJ databases">
        <authorList>
            <person name="Aslett M.A."/>
            <person name="De Silva N."/>
        </authorList>
    </citation>
    <scope>NUCLEOTIDE SEQUENCE</scope>
    <source>
        <strain evidence="9">17X</strain>
    </source>
</reference>
<dbReference type="EMBL" id="LM993665">
    <property type="protein sequence ID" value="VTZ79580.1"/>
    <property type="molecule type" value="Genomic_DNA"/>
</dbReference>
<evidence type="ECO:0000256" key="1">
    <source>
        <dbReference type="ARBA" id="ARBA00004123"/>
    </source>
</evidence>
<dbReference type="InterPro" id="IPR001680">
    <property type="entry name" value="WD40_rpt"/>
</dbReference>
<evidence type="ECO:0000256" key="3">
    <source>
        <dbReference type="ARBA" id="ARBA00022737"/>
    </source>
</evidence>
<dbReference type="VEuPathDB" id="PlasmoDB:PYYM_1131600"/>
<dbReference type="PROSITE" id="PS50082">
    <property type="entry name" value="WD_REPEATS_2"/>
    <property type="match status" value="2"/>
</dbReference>
<dbReference type="SUPFAM" id="SSF50978">
    <property type="entry name" value="WD40 repeat-like"/>
    <property type="match status" value="1"/>
</dbReference>
<accession>A0A077TXC8</accession>
<keyword evidence="2 5" id="KW-0853">WD repeat</keyword>
<evidence type="ECO:0000313" key="11">
    <source>
        <dbReference type="Proteomes" id="UP000072904"/>
    </source>
</evidence>
<dbReference type="PANTHER" id="PTHR19855">
    <property type="entry name" value="WD40 REPEAT PROTEIN 12, 37"/>
    <property type="match status" value="1"/>
</dbReference>
<evidence type="ECO:0000256" key="4">
    <source>
        <dbReference type="ARBA" id="ARBA00023242"/>
    </source>
</evidence>
<dbReference type="Pfam" id="PF08154">
    <property type="entry name" value="NLE"/>
    <property type="match status" value="1"/>
</dbReference>
<dbReference type="Proteomes" id="UP000072904">
    <property type="component" value="Chromosome 11"/>
</dbReference>
<evidence type="ECO:0000313" key="10">
    <source>
        <dbReference type="Proteomes" id="UP000072874"/>
    </source>
</evidence>
<dbReference type="SMART" id="SM00320">
    <property type="entry name" value="WD40"/>
    <property type="match status" value="3"/>
</dbReference>
<keyword evidence="4" id="KW-0539">Nucleus</keyword>
<reference evidence="8" key="2">
    <citation type="submission" date="2014-05" db="EMBL/GenBank/DDBJ databases">
        <authorList>
            <person name="Aslett A.Martin."/>
            <person name="De Silva Nishadi"/>
        </authorList>
    </citation>
    <scope>NUCLEOTIDE SEQUENCE</scope>
    <source>
        <strain evidence="8">YM</strain>
    </source>
</reference>
<dbReference type="EMBL" id="LK934639">
    <property type="protein sequence ID" value="CDU18995.1"/>
    <property type="molecule type" value="Genomic_DNA"/>
</dbReference>
<dbReference type="VEuPathDB" id="PlasmoDB:Py17XNL_001105702"/>
<evidence type="ECO:0000313" key="9">
    <source>
        <dbReference type="EMBL" id="VTZ79580.1"/>
    </source>
</evidence>
<dbReference type="VEuPathDB" id="PlasmoDB:PY17X_0062300"/>
<comment type="subcellular location">
    <subcellularLocation>
        <location evidence="1">Nucleus</location>
    </subcellularLocation>
</comment>
<keyword evidence="3" id="KW-0677">Repeat</keyword>
<feature type="compositionally biased region" description="Acidic residues" evidence="6">
    <location>
        <begin position="20"/>
        <end position="29"/>
    </location>
</feature>
<name>A0A077TXC8_PLAYE</name>
<dbReference type="RefSeq" id="XP_723676.2">
    <property type="nucleotide sequence ID" value="XM_718583.2"/>
</dbReference>
<dbReference type="VEuPathDB" id="PlasmoDB:PY03519"/>
<dbReference type="OrthoDB" id="10261640at2759"/>
<dbReference type="PANTHER" id="PTHR19855:SF11">
    <property type="entry name" value="RIBOSOME BIOGENESIS PROTEIN WDR12"/>
    <property type="match status" value="1"/>
</dbReference>
<evidence type="ECO:0000313" key="8">
    <source>
        <dbReference type="EMBL" id="CDU18995.1"/>
    </source>
</evidence>
<dbReference type="Proteomes" id="UP000072874">
    <property type="component" value="Chromosome 11"/>
</dbReference>
<dbReference type="KEGG" id="pyo:PY17X_0062300"/>
<dbReference type="GeneID" id="3431681"/>
<evidence type="ECO:0000256" key="5">
    <source>
        <dbReference type="PROSITE-ProRule" id="PRU00221"/>
    </source>
</evidence>
<proteinExistence type="predicted"/>
<dbReference type="Pfam" id="PF00400">
    <property type="entry name" value="WD40"/>
    <property type="match status" value="2"/>
</dbReference>
<dbReference type="InterPro" id="IPR036322">
    <property type="entry name" value="WD40_repeat_dom_sf"/>
</dbReference>
<dbReference type="OMA" id="DHKYVEF"/>